<dbReference type="InterPro" id="IPR045864">
    <property type="entry name" value="aa-tRNA-synth_II/BPL/LPL"/>
</dbReference>
<dbReference type="InterPro" id="IPR022911">
    <property type="entry name" value="Phe_tRNA_ligase_alpha1_bac"/>
</dbReference>
<dbReference type="GO" id="GO:0000049">
    <property type="term" value="F:tRNA binding"/>
    <property type="evidence" value="ECO:0007669"/>
    <property type="project" value="InterPro"/>
</dbReference>
<evidence type="ECO:0000313" key="15">
    <source>
        <dbReference type="EMBL" id="APS00950.1"/>
    </source>
</evidence>
<dbReference type="Pfam" id="PF01409">
    <property type="entry name" value="tRNA-synt_2d"/>
    <property type="match status" value="1"/>
</dbReference>
<dbReference type="SUPFAM" id="SSF55681">
    <property type="entry name" value="Class II aaRS and biotin synthetases"/>
    <property type="match status" value="1"/>
</dbReference>
<dbReference type="HAMAP" id="MF_00281">
    <property type="entry name" value="Phe_tRNA_synth_alpha1"/>
    <property type="match status" value="1"/>
</dbReference>
<keyword evidence="5 13" id="KW-0436">Ligase</keyword>
<sequence length="338" mass="38567">MRDRCLSQFRQAETEQALRQEYAKILGRKGNLTELLKTIRNAVPEERKSIGEAINALRKEVESHFQACLQSIVLHQREVQLRTPLVDLSLPPRIPVPCGHKHPLNLVSEEIVDIFRCLGFAVCDGPEVEHADNNFKKLGFPDDHPAIDMQDSFWTTQGFLLRTHTTNVQARVMSTQKPPMAFIAPGAVYRRDDDPTHSPMFHQIDGFLVDRRVSFAEMKGVLTEFIRGFYGPSTPMRFRTSYFPFVKPGAEVDIGCIFCKRREFPTTNPCSVCKQTGWIEVLGCGMIHPTVFEHCGLDPEAWTGFAFGMGIERLAMIRYAIPSIRLFYENDPRFLSQF</sequence>
<proteinExistence type="inferred from homology"/>
<dbReference type="PROSITE" id="PS50862">
    <property type="entry name" value="AA_TRNA_LIGASE_II"/>
    <property type="match status" value="1"/>
</dbReference>
<dbReference type="GO" id="GO:0000287">
    <property type="term" value="F:magnesium ion binding"/>
    <property type="evidence" value="ECO:0007669"/>
    <property type="project" value="UniProtKB-UniRule"/>
</dbReference>
<dbReference type="GO" id="GO:0005737">
    <property type="term" value="C:cytoplasm"/>
    <property type="evidence" value="ECO:0007669"/>
    <property type="project" value="UniProtKB-SubCell"/>
</dbReference>
<dbReference type="GO" id="GO:0004826">
    <property type="term" value="F:phenylalanine-tRNA ligase activity"/>
    <property type="evidence" value="ECO:0007669"/>
    <property type="project" value="UniProtKB-UniRule"/>
</dbReference>
<comment type="cofactor">
    <cofactor evidence="13">
        <name>Mg(2+)</name>
        <dbReference type="ChEBI" id="CHEBI:18420"/>
    </cofactor>
    <text evidence="13">Binds 2 magnesium ions per tetramer.</text>
</comment>
<dbReference type="NCBIfam" id="TIGR00468">
    <property type="entry name" value="pheS"/>
    <property type="match status" value="1"/>
</dbReference>
<evidence type="ECO:0000259" key="14">
    <source>
        <dbReference type="PROSITE" id="PS50862"/>
    </source>
</evidence>
<accession>A0A1L6MZM2</accession>
<evidence type="ECO:0000256" key="13">
    <source>
        <dbReference type="HAMAP-Rule" id="MF_00281"/>
    </source>
</evidence>
<keyword evidence="11 13" id="KW-0030">Aminoacyl-tRNA synthetase</keyword>
<keyword evidence="16" id="KW-1185">Reference proteome</keyword>
<evidence type="ECO:0000256" key="12">
    <source>
        <dbReference type="ARBA" id="ARBA00049255"/>
    </source>
</evidence>
<evidence type="ECO:0000256" key="8">
    <source>
        <dbReference type="ARBA" id="ARBA00022840"/>
    </source>
</evidence>
<comment type="similarity">
    <text evidence="2 13">Belongs to the class-II aminoacyl-tRNA synthetase family. Phe-tRNA synthetase alpha subunit type 1 subfamily.</text>
</comment>
<comment type="subcellular location">
    <subcellularLocation>
        <location evidence="1 13">Cytoplasm</location>
    </subcellularLocation>
</comment>
<comment type="caution">
    <text evidence="13">Lacks conserved residue(s) required for the propagation of feature annotation.</text>
</comment>
<organism evidence="15 16">
    <name type="scientific">Pajaroellobacter abortibovis</name>
    <dbReference type="NCBI Taxonomy" id="1882918"/>
    <lineage>
        <taxon>Bacteria</taxon>
        <taxon>Pseudomonadati</taxon>
        <taxon>Myxococcota</taxon>
        <taxon>Polyangia</taxon>
        <taxon>Polyangiales</taxon>
        <taxon>Polyangiaceae</taxon>
    </lineage>
</organism>
<dbReference type="EC" id="6.1.1.20" evidence="13"/>
<dbReference type="GO" id="GO:0006432">
    <property type="term" value="P:phenylalanyl-tRNA aminoacylation"/>
    <property type="evidence" value="ECO:0007669"/>
    <property type="project" value="UniProtKB-UniRule"/>
</dbReference>
<feature type="domain" description="Aminoacyl-transfer RNA synthetases class-II family profile" evidence="14">
    <location>
        <begin position="107"/>
        <end position="332"/>
    </location>
</feature>
<evidence type="ECO:0000256" key="9">
    <source>
        <dbReference type="ARBA" id="ARBA00022842"/>
    </source>
</evidence>
<evidence type="ECO:0000256" key="5">
    <source>
        <dbReference type="ARBA" id="ARBA00022598"/>
    </source>
</evidence>
<keyword evidence="6 13" id="KW-0479">Metal-binding</keyword>
<dbReference type="Gene3D" id="3.30.930.10">
    <property type="entry name" value="Bira Bifunctional Protein, Domain 2"/>
    <property type="match status" value="1"/>
</dbReference>
<evidence type="ECO:0000256" key="3">
    <source>
        <dbReference type="ARBA" id="ARBA00011209"/>
    </source>
</evidence>
<dbReference type="InterPro" id="IPR004188">
    <property type="entry name" value="Phe-tRNA_ligase_II_N"/>
</dbReference>
<evidence type="ECO:0000256" key="1">
    <source>
        <dbReference type="ARBA" id="ARBA00004496"/>
    </source>
</evidence>
<evidence type="ECO:0000256" key="2">
    <source>
        <dbReference type="ARBA" id="ARBA00010207"/>
    </source>
</evidence>
<evidence type="ECO:0000256" key="11">
    <source>
        <dbReference type="ARBA" id="ARBA00023146"/>
    </source>
</evidence>
<keyword evidence="10 13" id="KW-0648">Protein biosynthesis</keyword>
<dbReference type="InterPro" id="IPR004529">
    <property type="entry name" value="Phe-tRNA-synth_IIc_asu"/>
</dbReference>
<dbReference type="PANTHER" id="PTHR11538">
    <property type="entry name" value="PHENYLALANYL-TRNA SYNTHETASE"/>
    <property type="match status" value="1"/>
</dbReference>
<dbReference type="SUPFAM" id="SSF46589">
    <property type="entry name" value="tRNA-binding arm"/>
    <property type="match status" value="1"/>
</dbReference>
<comment type="catalytic activity">
    <reaction evidence="12 13">
        <text>tRNA(Phe) + L-phenylalanine + ATP = L-phenylalanyl-tRNA(Phe) + AMP + diphosphate + H(+)</text>
        <dbReference type="Rhea" id="RHEA:19413"/>
        <dbReference type="Rhea" id="RHEA-COMP:9668"/>
        <dbReference type="Rhea" id="RHEA-COMP:9699"/>
        <dbReference type="ChEBI" id="CHEBI:15378"/>
        <dbReference type="ChEBI" id="CHEBI:30616"/>
        <dbReference type="ChEBI" id="CHEBI:33019"/>
        <dbReference type="ChEBI" id="CHEBI:58095"/>
        <dbReference type="ChEBI" id="CHEBI:78442"/>
        <dbReference type="ChEBI" id="CHEBI:78531"/>
        <dbReference type="ChEBI" id="CHEBI:456215"/>
        <dbReference type="EC" id="6.1.1.20"/>
    </reaction>
</comment>
<comment type="subunit">
    <text evidence="3 13">Tetramer of two alpha and two beta subunits.</text>
</comment>
<evidence type="ECO:0000256" key="6">
    <source>
        <dbReference type="ARBA" id="ARBA00022723"/>
    </source>
</evidence>
<keyword evidence="7 13" id="KW-0547">Nucleotide-binding</keyword>
<keyword evidence="9 13" id="KW-0460">Magnesium</keyword>
<dbReference type="InterPro" id="IPR002319">
    <property type="entry name" value="Phenylalanyl-tRNA_Synthase"/>
</dbReference>
<protein>
    <recommendedName>
        <fullName evidence="13">Phenylalanine--tRNA ligase alpha subunit</fullName>
        <ecNumber evidence="13">6.1.1.20</ecNumber>
    </recommendedName>
    <alternativeName>
        <fullName evidence="13">Phenylalanyl-tRNA synthetase alpha subunit</fullName>
        <shortName evidence="13">PheRS</shortName>
    </alternativeName>
</protein>
<dbReference type="AlphaFoldDB" id="A0A1L6MZM2"/>
<keyword evidence="4 13" id="KW-0963">Cytoplasm</keyword>
<gene>
    <name evidence="13" type="primary">pheS</name>
    <name evidence="15" type="ORF">BCY86_07305</name>
</gene>
<dbReference type="EMBL" id="CP016908">
    <property type="protein sequence ID" value="APS00950.1"/>
    <property type="molecule type" value="Genomic_DNA"/>
</dbReference>
<evidence type="ECO:0000256" key="10">
    <source>
        <dbReference type="ARBA" id="ARBA00022917"/>
    </source>
</evidence>
<evidence type="ECO:0000256" key="4">
    <source>
        <dbReference type="ARBA" id="ARBA00022490"/>
    </source>
</evidence>
<keyword evidence="8 13" id="KW-0067">ATP-binding</keyword>
<dbReference type="InterPro" id="IPR006195">
    <property type="entry name" value="aa-tRNA-synth_II"/>
</dbReference>
<dbReference type="PANTHER" id="PTHR11538:SF41">
    <property type="entry name" value="PHENYLALANINE--TRNA LIGASE, MITOCHONDRIAL"/>
    <property type="match status" value="1"/>
</dbReference>
<evidence type="ECO:0000313" key="16">
    <source>
        <dbReference type="Proteomes" id="UP000185544"/>
    </source>
</evidence>
<dbReference type="KEGG" id="pabo:BCY86_07305"/>
<dbReference type="Proteomes" id="UP000185544">
    <property type="component" value="Chromosome"/>
</dbReference>
<name>A0A1L6MZM2_9BACT</name>
<evidence type="ECO:0000256" key="7">
    <source>
        <dbReference type="ARBA" id="ARBA00022741"/>
    </source>
</evidence>
<dbReference type="Pfam" id="PF02912">
    <property type="entry name" value="Phe_tRNA-synt_N"/>
    <property type="match status" value="1"/>
</dbReference>
<dbReference type="InterPro" id="IPR010978">
    <property type="entry name" value="tRNA-bd_arm"/>
</dbReference>
<dbReference type="STRING" id="1882918.BCY86_07305"/>
<dbReference type="CDD" id="cd00496">
    <property type="entry name" value="PheRS_alpha_core"/>
    <property type="match status" value="1"/>
</dbReference>
<dbReference type="GO" id="GO:0005524">
    <property type="term" value="F:ATP binding"/>
    <property type="evidence" value="ECO:0007669"/>
    <property type="project" value="UniProtKB-UniRule"/>
</dbReference>
<reference evidence="15 16" key="1">
    <citation type="submission" date="2016-08" db="EMBL/GenBank/DDBJ databases">
        <title>Identification and validation of antigenic proteins from Pajaroellobacter abortibovis using de-novo genome sequence assembly and reverse vaccinology.</title>
        <authorList>
            <person name="Welly B.T."/>
            <person name="Miller M.R."/>
            <person name="Stott J.L."/>
            <person name="Blanchard M.T."/>
            <person name="Islas-Trejo A.D."/>
            <person name="O'Rourke S.M."/>
            <person name="Young A.E."/>
            <person name="Medrano J.F."/>
            <person name="Van Eenennaam A.L."/>
        </authorList>
    </citation>
    <scope>NUCLEOTIDE SEQUENCE [LARGE SCALE GENOMIC DNA]</scope>
    <source>
        <strain evidence="15 16">BTF92-0548A/99-0131</strain>
    </source>
</reference>